<sequence>MIPALLTGLSLLGTAYAASSVQPVLATGGCTNINSYYPETGSTGEFSLAAIGCVNTTARGQACPIEGFGDTSVVFRTAGETGIHAGYSSRLTHLPTWIAIGSSNDEAKNEMICDDASPSLLDGYVETGVSGYAYQPRNLSSIPYSALLMWGLPAEASIPVEFYHHSVDGGQQDGLVHRGAQRDQLGDQGVLGLGIRPQGGELATYIQVADF</sequence>
<reference evidence="2 3" key="1">
    <citation type="submission" date="2018-02" db="EMBL/GenBank/DDBJ databases">
        <title>The genomes of Aspergillus section Nigri reveals drivers in fungal speciation.</title>
        <authorList>
            <consortium name="DOE Joint Genome Institute"/>
            <person name="Vesth T.C."/>
            <person name="Nybo J."/>
            <person name="Theobald S."/>
            <person name="Brandl J."/>
            <person name="Frisvad J.C."/>
            <person name="Nielsen K.F."/>
            <person name="Lyhne E.K."/>
            <person name="Kogle M.E."/>
            <person name="Kuo A."/>
            <person name="Riley R."/>
            <person name="Clum A."/>
            <person name="Nolan M."/>
            <person name="Lipzen A."/>
            <person name="Salamov A."/>
            <person name="Henrissat B."/>
            <person name="Wiebenga A."/>
            <person name="De vries R.P."/>
            <person name="Grigoriev I.V."/>
            <person name="Mortensen U.H."/>
            <person name="Andersen M.R."/>
            <person name="Baker S.E."/>
        </authorList>
    </citation>
    <scope>NUCLEOTIDE SEQUENCE [LARGE SCALE GENOMIC DNA]</scope>
    <source>
        <strain evidence="2 3">CBS 707.79</strain>
    </source>
</reference>
<evidence type="ECO:0000313" key="3">
    <source>
        <dbReference type="Proteomes" id="UP000247810"/>
    </source>
</evidence>
<evidence type="ECO:0000313" key="2">
    <source>
        <dbReference type="EMBL" id="PYH87589.1"/>
    </source>
</evidence>
<dbReference type="OrthoDB" id="3545468at2759"/>
<gene>
    <name evidence="2" type="ORF">BO71DRAFT_445824</name>
</gene>
<feature type="chain" id="PRO_5016464732" evidence="1">
    <location>
        <begin position="18"/>
        <end position="211"/>
    </location>
</feature>
<protein>
    <submittedName>
        <fullName evidence="2">Uncharacterized protein</fullName>
    </submittedName>
</protein>
<dbReference type="AlphaFoldDB" id="A0A319CSV9"/>
<proteinExistence type="predicted"/>
<accession>A0A319CSV9</accession>
<dbReference type="Proteomes" id="UP000247810">
    <property type="component" value="Unassembled WGS sequence"/>
</dbReference>
<feature type="signal peptide" evidence="1">
    <location>
        <begin position="1"/>
        <end position="17"/>
    </location>
</feature>
<name>A0A319CSV9_9EURO</name>
<dbReference type="VEuPathDB" id="FungiDB:BO71DRAFT_445824"/>
<keyword evidence="3" id="KW-1185">Reference proteome</keyword>
<keyword evidence="1" id="KW-0732">Signal</keyword>
<evidence type="ECO:0000256" key="1">
    <source>
        <dbReference type="SAM" id="SignalP"/>
    </source>
</evidence>
<dbReference type="EMBL" id="KZ826208">
    <property type="protein sequence ID" value="PYH87589.1"/>
    <property type="molecule type" value="Genomic_DNA"/>
</dbReference>
<organism evidence="2 3">
    <name type="scientific">Aspergillus ellipticus CBS 707.79</name>
    <dbReference type="NCBI Taxonomy" id="1448320"/>
    <lineage>
        <taxon>Eukaryota</taxon>
        <taxon>Fungi</taxon>
        <taxon>Dikarya</taxon>
        <taxon>Ascomycota</taxon>
        <taxon>Pezizomycotina</taxon>
        <taxon>Eurotiomycetes</taxon>
        <taxon>Eurotiomycetidae</taxon>
        <taxon>Eurotiales</taxon>
        <taxon>Aspergillaceae</taxon>
        <taxon>Aspergillus</taxon>
        <taxon>Aspergillus subgen. Circumdati</taxon>
    </lineage>
</organism>